<dbReference type="Proteomes" id="UP001610990">
    <property type="component" value="Unassembled WGS sequence"/>
</dbReference>
<organism evidence="1 2">
    <name type="scientific">Streptomyces celluloflavus</name>
    <dbReference type="NCBI Taxonomy" id="58344"/>
    <lineage>
        <taxon>Bacteria</taxon>
        <taxon>Bacillati</taxon>
        <taxon>Actinomycetota</taxon>
        <taxon>Actinomycetes</taxon>
        <taxon>Kitasatosporales</taxon>
        <taxon>Streptomycetaceae</taxon>
        <taxon>Streptomyces</taxon>
    </lineage>
</organism>
<gene>
    <name evidence="1" type="ORF">ACH4GP_32320</name>
</gene>
<accession>A0ABW7RRS3</accession>
<keyword evidence="2" id="KW-1185">Reference proteome</keyword>
<comment type="caution">
    <text evidence="1">The sequence shown here is derived from an EMBL/GenBank/DDBJ whole genome shotgun (WGS) entry which is preliminary data.</text>
</comment>
<dbReference type="RefSeq" id="WP_397676015.1">
    <property type="nucleotide sequence ID" value="NZ_JBIRGH010000028.1"/>
</dbReference>
<evidence type="ECO:0000313" key="2">
    <source>
        <dbReference type="Proteomes" id="UP001610990"/>
    </source>
</evidence>
<evidence type="ECO:0000313" key="1">
    <source>
        <dbReference type="EMBL" id="MFH8589015.1"/>
    </source>
</evidence>
<dbReference type="EMBL" id="JBIRGH010000028">
    <property type="protein sequence ID" value="MFH8589015.1"/>
    <property type="molecule type" value="Genomic_DNA"/>
</dbReference>
<name>A0ABW7RRS3_9ACTN</name>
<sequence length="62" mass="7061">MAFDVPYRLDDTGRKRIPQLPTAAHDPAWTCDRLDTWARNRLTLVNDERPVGSGLVMVVPKK</sequence>
<proteinExistence type="predicted"/>
<reference evidence="1 2" key="1">
    <citation type="submission" date="2024-10" db="EMBL/GenBank/DDBJ databases">
        <title>The Natural Products Discovery Center: Release of the First 8490 Sequenced Strains for Exploring Actinobacteria Biosynthetic Diversity.</title>
        <authorList>
            <person name="Kalkreuter E."/>
            <person name="Kautsar S.A."/>
            <person name="Yang D."/>
            <person name="Bader C.D."/>
            <person name="Teijaro C.N."/>
            <person name="Fluegel L."/>
            <person name="Davis C.M."/>
            <person name="Simpson J.R."/>
            <person name="Lauterbach L."/>
            <person name="Steele A.D."/>
            <person name="Gui C."/>
            <person name="Meng S."/>
            <person name="Li G."/>
            <person name="Viehrig K."/>
            <person name="Ye F."/>
            <person name="Su P."/>
            <person name="Kiefer A.F."/>
            <person name="Nichols A."/>
            <person name="Cepeda A.J."/>
            <person name="Yan W."/>
            <person name="Fan B."/>
            <person name="Jiang Y."/>
            <person name="Adhikari A."/>
            <person name="Zheng C.-J."/>
            <person name="Schuster L."/>
            <person name="Cowan T.M."/>
            <person name="Smanski M.J."/>
            <person name="Chevrette M.G."/>
            <person name="De Carvalho L.P.S."/>
            <person name="Shen B."/>
        </authorList>
    </citation>
    <scope>NUCLEOTIDE SEQUENCE [LARGE SCALE GENOMIC DNA]</scope>
    <source>
        <strain evidence="1 2">NPDC018013</strain>
    </source>
</reference>
<protein>
    <submittedName>
        <fullName evidence="1">Uncharacterized protein</fullName>
    </submittedName>
</protein>